<dbReference type="Proteomes" id="UP001597419">
    <property type="component" value="Unassembled WGS sequence"/>
</dbReference>
<accession>A0ABW5GJF5</accession>
<dbReference type="EMBL" id="JBHUKU010000009">
    <property type="protein sequence ID" value="MFD2460992.1"/>
    <property type="molecule type" value="Genomic_DNA"/>
</dbReference>
<gene>
    <name evidence="1" type="ORF">ACFSYJ_20465</name>
</gene>
<sequence>MRVPRLRGRGIGRALISVTALATAAGPYKADWNETHVHNPAWPPHAKFHNGQTMSLGLALGLGSLYQLWRAPGSARTSLDTGATLASLYWLTQISALAYPGSKAVDPPGTARFPQAKIAFPALALTGLGYLLERRRLAKAT</sequence>
<evidence type="ECO:0000313" key="2">
    <source>
        <dbReference type="Proteomes" id="UP001597419"/>
    </source>
</evidence>
<reference evidence="2" key="1">
    <citation type="journal article" date="2019" name="Int. J. Syst. Evol. Microbiol.">
        <title>The Global Catalogue of Microorganisms (GCM) 10K type strain sequencing project: providing services to taxonomists for standard genome sequencing and annotation.</title>
        <authorList>
            <consortium name="The Broad Institute Genomics Platform"/>
            <consortium name="The Broad Institute Genome Sequencing Center for Infectious Disease"/>
            <person name="Wu L."/>
            <person name="Ma J."/>
        </authorList>
    </citation>
    <scope>NUCLEOTIDE SEQUENCE [LARGE SCALE GENOMIC DNA]</scope>
    <source>
        <strain evidence="2">CGMCC 4.7643</strain>
    </source>
</reference>
<keyword evidence="2" id="KW-1185">Reference proteome</keyword>
<comment type="caution">
    <text evidence="1">The sequence shown here is derived from an EMBL/GenBank/DDBJ whole genome shotgun (WGS) entry which is preliminary data.</text>
</comment>
<dbReference type="InterPro" id="IPR046580">
    <property type="entry name" value="DUF6640"/>
</dbReference>
<dbReference type="RefSeq" id="WP_345406496.1">
    <property type="nucleotide sequence ID" value="NZ_BAABHG010000020.1"/>
</dbReference>
<protein>
    <submittedName>
        <fullName evidence="1">DUF6640 family protein</fullName>
    </submittedName>
</protein>
<name>A0ABW5GJF5_9PSEU</name>
<dbReference type="Pfam" id="PF20345">
    <property type="entry name" value="DUF6640"/>
    <property type="match status" value="1"/>
</dbReference>
<evidence type="ECO:0000313" key="1">
    <source>
        <dbReference type="EMBL" id="MFD2460992.1"/>
    </source>
</evidence>
<organism evidence="1 2">
    <name type="scientific">Amycolatopsis samaneae</name>
    <dbReference type="NCBI Taxonomy" id="664691"/>
    <lineage>
        <taxon>Bacteria</taxon>
        <taxon>Bacillati</taxon>
        <taxon>Actinomycetota</taxon>
        <taxon>Actinomycetes</taxon>
        <taxon>Pseudonocardiales</taxon>
        <taxon>Pseudonocardiaceae</taxon>
        <taxon>Amycolatopsis</taxon>
    </lineage>
</organism>
<proteinExistence type="predicted"/>